<dbReference type="EMBL" id="BMYZ01000004">
    <property type="protein sequence ID" value="GGY87268.1"/>
    <property type="molecule type" value="Genomic_DNA"/>
</dbReference>
<organism evidence="1 2">
    <name type="scientific">Cellvibrio zantedeschiae</name>
    <dbReference type="NCBI Taxonomy" id="1237077"/>
    <lineage>
        <taxon>Bacteria</taxon>
        <taxon>Pseudomonadati</taxon>
        <taxon>Pseudomonadota</taxon>
        <taxon>Gammaproteobacteria</taxon>
        <taxon>Cellvibrionales</taxon>
        <taxon>Cellvibrionaceae</taxon>
        <taxon>Cellvibrio</taxon>
    </lineage>
</organism>
<proteinExistence type="predicted"/>
<keyword evidence="2" id="KW-1185">Reference proteome</keyword>
<evidence type="ECO:0000313" key="2">
    <source>
        <dbReference type="Proteomes" id="UP000619761"/>
    </source>
</evidence>
<protein>
    <recommendedName>
        <fullName evidence="3">Lipoprotein</fullName>
    </recommendedName>
</protein>
<name>A0ABQ3BB15_9GAMM</name>
<dbReference type="RefSeq" id="WP_229838104.1">
    <property type="nucleotide sequence ID" value="NZ_BMYZ01000004.1"/>
</dbReference>
<reference evidence="2" key="1">
    <citation type="journal article" date="2019" name="Int. J. Syst. Evol. Microbiol.">
        <title>The Global Catalogue of Microorganisms (GCM) 10K type strain sequencing project: providing services to taxonomists for standard genome sequencing and annotation.</title>
        <authorList>
            <consortium name="The Broad Institute Genomics Platform"/>
            <consortium name="The Broad Institute Genome Sequencing Center for Infectious Disease"/>
            <person name="Wu L."/>
            <person name="Ma J."/>
        </authorList>
    </citation>
    <scope>NUCLEOTIDE SEQUENCE [LARGE SCALE GENOMIC DNA]</scope>
    <source>
        <strain evidence="2">KCTC 32239</strain>
    </source>
</reference>
<sequence length="166" mass="18690">MKNKIWILLCCIFLSACGGEEAERDFNPAPSLVAFDIVDSYGVDTGYSLKALAIDPYINNGLFDVFWKVNSLKDYRVNIRVNSTPEISNSLIIYSDICGAYRACDQGGNVICEYTSDFYLSCNNARHPTDIAAFIKRVPQNVNLILEICDLDSPYCSYKYYPVSMQ</sequence>
<gene>
    <name evidence="1" type="ORF">GCM10011613_35580</name>
</gene>
<dbReference type="Proteomes" id="UP000619761">
    <property type="component" value="Unassembled WGS sequence"/>
</dbReference>
<comment type="caution">
    <text evidence="1">The sequence shown here is derived from an EMBL/GenBank/DDBJ whole genome shotgun (WGS) entry which is preliminary data.</text>
</comment>
<evidence type="ECO:0008006" key="3">
    <source>
        <dbReference type="Google" id="ProtNLM"/>
    </source>
</evidence>
<accession>A0ABQ3BB15</accession>
<evidence type="ECO:0000313" key="1">
    <source>
        <dbReference type="EMBL" id="GGY87268.1"/>
    </source>
</evidence>
<dbReference type="PROSITE" id="PS51257">
    <property type="entry name" value="PROKAR_LIPOPROTEIN"/>
    <property type="match status" value="1"/>
</dbReference>